<dbReference type="AlphaFoldDB" id="A0A1G5RX62"/>
<protein>
    <submittedName>
        <fullName evidence="2">Heptaprenyl diphosphate synthase</fullName>
    </submittedName>
</protein>
<name>A0A1G5RX62_PSEXY</name>
<dbReference type="Proteomes" id="UP000199428">
    <property type="component" value="Unassembled WGS sequence"/>
</dbReference>
<feature type="transmembrane region" description="Helical" evidence="1">
    <location>
        <begin position="102"/>
        <end position="127"/>
    </location>
</feature>
<reference evidence="2 3" key="1">
    <citation type="submission" date="2016-10" db="EMBL/GenBank/DDBJ databases">
        <authorList>
            <person name="de Groot N.N."/>
        </authorList>
    </citation>
    <scope>NUCLEOTIDE SEQUENCE [LARGE SCALE GENOMIC DNA]</scope>
    <source>
        <strain evidence="2 3">DSM 10317</strain>
    </source>
</reference>
<dbReference type="PIRSF" id="PIRSF027391">
    <property type="entry name" value="Hpre_diP_synt_I"/>
    <property type="match status" value="1"/>
</dbReference>
<accession>A0A1G5RX62</accession>
<keyword evidence="1" id="KW-0812">Transmembrane</keyword>
<feature type="transmembrane region" description="Helical" evidence="1">
    <location>
        <begin position="32"/>
        <end position="54"/>
    </location>
</feature>
<dbReference type="InterPro" id="IPR014535">
    <property type="entry name" value="Hpre_diP_synt_I"/>
</dbReference>
<dbReference type="EMBL" id="FMWK01000004">
    <property type="protein sequence ID" value="SCZ77919.1"/>
    <property type="molecule type" value="Genomic_DNA"/>
</dbReference>
<feature type="transmembrane region" description="Helical" evidence="1">
    <location>
        <begin position="134"/>
        <end position="157"/>
    </location>
</feature>
<evidence type="ECO:0000313" key="2">
    <source>
        <dbReference type="EMBL" id="SCZ77919.1"/>
    </source>
</evidence>
<keyword evidence="1" id="KW-0472">Membrane</keyword>
<dbReference type="InterPro" id="IPR010898">
    <property type="entry name" value="Hpre_diP_synth_I"/>
</dbReference>
<proteinExistence type="predicted"/>
<organism evidence="2 3">
    <name type="scientific">Pseudobutyrivibrio xylanivorans</name>
    <dbReference type="NCBI Taxonomy" id="185007"/>
    <lineage>
        <taxon>Bacteria</taxon>
        <taxon>Bacillati</taxon>
        <taxon>Bacillota</taxon>
        <taxon>Clostridia</taxon>
        <taxon>Lachnospirales</taxon>
        <taxon>Lachnospiraceae</taxon>
        <taxon>Pseudobutyrivibrio</taxon>
    </lineage>
</organism>
<sequence length="166" mass="17631">MNMNTRKIAYLGLLIALAFVLSYVEVLLPLNIGIPGAKVGLANIVIVVALYTIGGKNAGMLSLVRVILVGLTFGNFAMMMYSLAGAALSFVMMYVAKRTKKLSITGVSVVGGVFHNVGQIIVAIFVLETSQLVYYLPFLIVIGTISGVVIGILSGMICRRVKVAFA</sequence>
<dbReference type="Pfam" id="PF07456">
    <property type="entry name" value="Hpre_diP_synt_I"/>
    <property type="match status" value="1"/>
</dbReference>
<feature type="transmembrane region" description="Helical" evidence="1">
    <location>
        <begin position="66"/>
        <end position="96"/>
    </location>
</feature>
<dbReference type="Gene3D" id="1.10.1760.20">
    <property type="match status" value="1"/>
</dbReference>
<keyword evidence="1" id="KW-1133">Transmembrane helix</keyword>
<gene>
    <name evidence="2" type="ORF">SAMN02910350_00999</name>
</gene>
<evidence type="ECO:0000256" key="1">
    <source>
        <dbReference type="SAM" id="Phobius"/>
    </source>
</evidence>
<dbReference type="RefSeq" id="WP_242870408.1">
    <property type="nucleotide sequence ID" value="NZ_FMWK01000004.1"/>
</dbReference>
<evidence type="ECO:0000313" key="3">
    <source>
        <dbReference type="Proteomes" id="UP000199428"/>
    </source>
</evidence>